<feature type="transmembrane region" description="Helical" evidence="6">
    <location>
        <begin position="205"/>
        <end position="224"/>
    </location>
</feature>
<keyword evidence="8" id="KW-1185">Reference proteome</keyword>
<feature type="transmembrane region" description="Helical" evidence="6">
    <location>
        <begin position="327"/>
        <end position="343"/>
    </location>
</feature>
<dbReference type="Proteomes" id="UP000013520">
    <property type="component" value="Chromosome"/>
</dbReference>
<dbReference type="STRING" id="767817.Desgi_1553"/>
<keyword evidence="2" id="KW-1003">Cell membrane</keyword>
<dbReference type="OrthoDB" id="5240734at2"/>
<feature type="transmembrane region" description="Helical" evidence="6">
    <location>
        <begin position="423"/>
        <end position="442"/>
    </location>
</feature>
<protein>
    <submittedName>
        <fullName evidence="7">Membrane protein involved in the export of O-antigen and teichoic acid</fullName>
    </submittedName>
</protein>
<name>R4KKK4_9FIRM</name>
<dbReference type="PANTHER" id="PTHR30250">
    <property type="entry name" value="PST FAMILY PREDICTED COLANIC ACID TRANSPORTER"/>
    <property type="match status" value="1"/>
</dbReference>
<dbReference type="InterPro" id="IPR050833">
    <property type="entry name" value="Poly_Biosynth_Transport"/>
</dbReference>
<feature type="transmembrane region" description="Helical" evidence="6">
    <location>
        <begin position="355"/>
        <end position="382"/>
    </location>
</feature>
<feature type="transmembrane region" description="Helical" evidence="6">
    <location>
        <begin position="181"/>
        <end position="199"/>
    </location>
</feature>
<reference evidence="7 8" key="1">
    <citation type="submission" date="2012-01" db="EMBL/GenBank/DDBJ databases">
        <title>Complete sequence of Desulfotomaculum gibsoniae DSM 7213.</title>
        <authorList>
            <consortium name="US DOE Joint Genome Institute"/>
            <person name="Lucas S."/>
            <person name="Han J."/>
            <person name="Lapidus A."/>
            <person name="Cheng J.-F."/>
            <person name="Goodwin L."/>
            <person name="Pitluck S."/>
            <person name="Peters L."/>
            <person name="Ovchinnikova G."/>
            <person name="Teshima H."/>
            <person name="Detter J.C."/>
            <person name="Han C."/>
            <person name="Tapia R."/>
            <person name="Land M."/>
            <person name="Hauser L."/>
            <person name="Kyrpides N."/>
            <person name="Ivanova N."/>
            <person name="Pagani I."/>
            <person name="Parshina S."/>
            <person name="Plugge C."/>
            <person name="Muyzer G."/>
            <person name="Kuever J."/>
            <person name="Ivanova A."/>
            <person name="Nazina T."/>
            <person name="Klenk H.-P."/>
            <person name="Brambilla E."/>
            <person name="Spring S."/>
            <person name="Stams A.F."/>
            <person name="Woyke T."/>
        </authorList>
    </citation>
    <scope>NUCLEOTIDE SEQUENCE [LARGE SCALE GENOMIC DNA]</scope>
    <source>
        <strain evidence="7 8">DSM 7213</strain>
    </source>
</reference>
<evidence type="ECO:0000256" key="6">
    <source>
        <dbReference type="SAM" id="Phobius"/>
    </source>
</evidence>
<feature type="transmembrane region" description="Helical" evidence="6">
    <location>
        <begin position="283"/>
        <end position="306"/>
    </location>
</feature>
<dbReference type="GO" id="GO:0005886">
    <property type="term" value="C:plasma membrane"/>
    <property type="evidence" value="ECO:0007669"/>
    <property type="project" value="UniProtKB-SubCell"/>
</dbReference>
<dbReference type="PANTHER" id="PTHR30250:SF27">
    <property type="entry name" value="POLYSACCHARIDE BIOSYNTHESIS PROTEIN"/>
    <property type="match status" value="1"/>
</dbReference>
<keyword evidence="3 6" id="KW-0812">Transmembrane</keyword>
<comment type="subcellular location">
    <subcellularLocation>
        <location evidence="1">Cell membrane</location>
        <topology evidence="1">Multi-pass membrane protein</topology>
    </subcellularLocation>
</comment>
<evidence type="ECO:0000256" key="2">
    <source>
        <dbReference type="ARBA" id="ARBA00022475"/>
    </source>
</evidence>
<organism evidence="7 8">
    <name type="scientific">Desulfoscipio gibsoniae DSM 7213</name>
    <dbReference type="NCBI Taxonomy" id="767817"/>
    <lineage>
        <taxon>Bacteria</taxon>
        <taxon>Bacillati</taxon>
        <taxon>Bacillota</taxon>
        <taxon>Clostridia</taxon>
        <taxon>Eubacteriales</taxon>
        <taxon>Desulfallaceae</taxon>
        <taxon>Desulfoscipio</taxon>
    </lineage>
</organism>
<dbReference type="RefSeq" id="WP_006523894.1">
    <property type="nucleotide sequence ID" value="NC_021184.1"/>
</dbReference>
<dbReference type="eggNOG" id="COG2244">
    <property type="taxonomic scope" value="Bacteria"/>
</dbReference>
<evidence type="ECO:0000313" key="7">
    <source>
        <dbReference type="EMBL" id="AGL01035.1"/>
    </source>
</evidence>
<feature type="transmembrane region" description="Helical" evidence="6">
    <location>
        <begin position="394"/>
        <end position="417"/>
    </location>
</feature>
<dbReference type="Pfam" id="PF01943">
    <property type="entry name" value="Polysacc_synt"/>
    <property type="match status" value="1"/>
</dbReference>
<feature type="transmembrane region" description="Helical" evidence="6">
    <location>
        <begin position="245"/>
        <end position="263"/>
    </location>
</feature>
<dbReference type="KEGG" id="dgi:Desgi_1553"/>
<feature type="transmembrane region" description="Helical" evidence="6">
    <location>
        <begin position="475"/>
        <end position="496"/>
    </location>
</feature>
<dbReference type="InterPro" id="IPR002797">
    <property type="entry name" value="Polysacc_synth"/>
</dbReference>
<evidence type="ECO:0000256" key="3">
    <source>
        <dbReference type="ARBA" id="ARBA00022692"/>
    </source>
</evidence>
<feature type="transmembrane region" description="Helical" evidence="6">
    <location>
        <begin position="148"/>
        <end position="169"/>
    </location>
</feature>
<accession>R4KKK4</accession>
<gene>
    <name evidence="7" type="ORF">Desgi_1553</name>
</gene>
<evidence type="ECO:0000256" key="4">
    <source>
        <dbReference type="ARBA" id="ARBA00022989"/>
    </source>
</evidence>
<dbReference type="CDD" id="cd13128">
    <property type="entry name" value="MATE_Wzx_like"/>
    <property type="match status" value="1"/>
</dbReference>
<evidence type="ECO:0000256" key="5">
    <source>
        <dbReference type="ARBA" id="ARBA00023136"/>
    </source>
</evidence>
<evidence type="ECO:0000313" key="8">
    <source>
        <dbReference type="Proteomes" id="UP000013520"/>
    </source>
</evidence>
<proteinExistence type="predicted"/>
<feature type="transmembrane region" description="Helical" evidence="6">
    <location>
        <begin position="107"/>
        <end position="128"/>
    </location>
</feature>
<sequence length="515" mass="57719">MCDLDINKRNDLRQTSEKNFIPTLLKETAKGGGISFVGRILGQFVRMITQILITRILGVENYGLYALGQSILQILRQVSMLGLQGGVVRYGVIFLGEGERGKLKGTILFALVISTGFSIFTAITLYLISYDIAMQVFNKPSLVHVLHGIAIALPFFALLTIISFISRVFRRIDYSVAIQEVFHPIFVFILIGFSFILGYKLIGAVYGFVLGTIITAVFSVLLLIRMFPEIYGGIKSVCKYKELMNFSFIILLVELSTILINNIDRIVLGYFVSAKDIGRYSAAALVAIQISVVLQSFNTVFSPLIADLYNKNALNQLNLVFKTVTKWIFTLTLPLFLIIVMFSDEVMNMFGRDFFSAGSILVILACGQFVNASVGSVGYMLTMTGLQKIEMINGILGLILNLILNYILVLHFGVVGVAMATSISLAFLNILRLLEVFLFIGIHPYKNSYFKPILSAFFCVVIWLVFNHFTEFNSLYVDLFMVSLMLIIYFGMIYIMGFDSEDNIILNELKIKIIK</sequence>
<evidence type="ECO:0000256" key="1">
    <source>
        <dbReference type="ARBA" id="ARBA00004651"/>
    </source>
</evidence>
<keyword evidence="5 6" id="KW-0472">Membrane</keyword>
<dbReference type="HOGENOM" id="CLU_022017_5_1_9"/>
<dbReference type="EMBL" id="CP003273">
    <property type="protein sequence ID" value="AGL01035.1"/>
    <property type="molecule type" value="Genomic_DNA"/>
</dbReference>
<feature type="transmembrane region" description="Helical" evidence="6">
    <location>
        <begin position="449"/>
        <end position="469"/>
    </location>
</feature>
<keyword evidence="4 6" id="KW-1133">Transmembrane helix</keyword>
<dbReference type="AlphaFoldDB" id="R4KKK4"/>